<organism evidence="2">
    <name type="scientific">marine sediment metagenome</name>
    <dbReference type="NCBI Taxonomy" id="412755"/>
    <lineage>
        <taxon>unclassified sequences</taxon>
        <taxon>metagenomes</taxon>
        <taxon>ecological metagenomes</taxon>
    </lineage>
</organism>
<proteinExistence type="predicted"/>
<dbReference type="GO" id="GO:0009378">
    <property type="term" value="F:four-way junction helicase activity"/>
    <property type="evidence" value="ECO:0007669"/>
    <property type="project" value="InterPro"/>
</dbReference>
<dbReference type="EMBL" id="LAZR01041902">
    <property type="protein sequence ID" value="KKL10837.1"/>
    <property type="molecule type" value="Genomic_DNA"/>
</dbReference>
<evidence type="ECO:0000259" key="1">
    <source>
        <dbReference type="Pfam" id="PF05491"/>
    </source>
</evidence>
<dbReference type="Pfam" id="PF05491">
    <property type="entry name" value="WHD_RuvB"/>
    <property type="match status" value="1"/>
</dbReference>
<reference evidence="2" key="1">
    <citation type="journal article" date="2015" name="Nature">
        <title>Complex archaea that bridge the gap between prokaryotes and eukaryotes.</title>
        <authorList>
            <person name="Spang A."/>
            <person name="Saw J.H."/>
            <person name="Jorgensen S.L."/>
            <person name="Zaremba-Niedzwiedzka K."/>
            <person name="Martijn J."/>
            <person name="Lind A.E."/>
            <person name="van Eijk R."/>
            <person name="Schleper C."/>
            <person name="Guy L."/>
            <person name="Ettema T.J."/>
        </authorList>
    </citation>
    <scope>NUCLEOTIDE SEQUENCE</scope>
</reference>
<dbReference type="GO" id="GO:0003677">
    <property type="term" value="F:DNA binding"/>
    <property type="evidence" value="ECO:0007669"/>
    <property type="project" value="InterPro"/>
</dbReference>
<name>A0A0F9BAK2_9ZZZZ</name>
<sequence>PSQLVTILKNYKDKQYPNIDVAGEVFNEIAINCRCTPRISRAFLRGYVYNRDIQKVIKQNRIVKDGLTDVDVKVLEYINSNGGASKASVASFLRVKPQNYEFETEPYLIHKELLEVKNKRKITDKGIQFLKEIENGI</sequence>
<gene>
    <name evidence="2" type="ORF">LCGC14_2551810</name>
</gene>
<dbReference type="Gene3D" id="1.10.10.10">
    <property type="entry name" value="Winged helix-like DNA-binding domain superfamily/Winged helix DNA-binding domain"/>
    <property type="match status" value="1"/>
</dbReference>
<dbReference type="InterPro" id="IPR008823">
    <property type="entry name" value="RuvB_wg_C"/>
</dbReference>
<accession>A0A0F9BAK2</accession>
<protein>
    <recommendedName>
        <fullName evidence="1">RuvB winged helix C-terminal domain-containing protein</fullName>
    </recommendedName>
</protein>
<comment type="caution">
    <text evidence="2">The sequence shown here is derived from an EMBL/GenBank/DDBJ whole genome shotgun (WGS) entry which is preliminary data.</text>
</comment>
<dbReference type="InterPro" id="IPR036388">
    <property type="entry name" value="WH-like_DNA-bd_sf"/>
</dbReference>
<dbReference type="AlphaFoldDB" id="A0A0F9BAK2"/>
<dbReference type="GO" id="GO:0006310">
    <property type="term" value="P:DNA recombination"/>
    <property type="evidence" value="ECO:0007669"/>
    <property type="project" value="InterPro"/>
</dbReference>
<feature type="domain" description="RuvB winged helix C-terminal" evidence="1">
    <location>
        <begin position="65"/>
        <end position="131"/>
    </location>
</feature>
<dbReference type="GO" id="GO:0006281">
    <property type="term" value="P:DNA repair"/>
    <property type="evidence" value="ECO:0007669"/>
    <property type="project" value="InterPro"/>
</dbReference>
<evidence type="ECO:0000313" key="2">
    <source>
        <dbReference type="EMBL" id="KKL10837.1"/>
    </source>
</evidence>
<feature type="non-terminal residue" evidence="2">
    <location>
        <position position="1"/>
    </location>
</feature>